<organism evidence="1 2">
    <name type="scientific">Myroides guanonis</name>
    <dbReference type="NCBI Taxonomy" id="1150112"/>
    <lineage>
        <taxon>Bacteria</taxon>
        <taxon>Pseudomonadati</taxon>
        <taxon>Bacteroidota</taxon>
        <taxon>Flavobacteriia</taxon>
        <taxon>Flavobacteriales</taxon>
        <taxon>Flavobacteriaceae</taxon>
        <taxon>Myroides</taxon>
    </lineage>
</organism>
<dbReference type="PROSITE" id="PS50012">
    <property type="entry name" value="RCC1_3"/>
    <property type="match status" value="1"/>
</dbReference>
<dbReference type="InterPro" id="IPR009091">
    <property type="entry name" value="RCC1/BLIP-II"/>
</dbReference>
<dbReference type="Proteomes" id="UP000243887">
    <property type="component" value="Unassembled WGS sequence"/>
</dbReference>
<gene>
    <name evidence="1" type="ORF">SAMN04487893_101191</name>
</gene>
<sequence length="574" mass="61488">MMKNYIERILLTTVWLLSITGVGSVLHAQEGSYCISGCNGNTFIWSDDPNTLEYDNMVSGFHSTILKEADGSVKVWGQGAKANNTKINVPLVVSPANGFDYKGEILKVTLASIASTSNSGQQFAILTTDGLYMWGGTGVLVSATVKNTTAFGKVSVGGNANGLPAGVKPTDVKMLFGSYKTLGLVTCDGQAWMLSGMGGKDGKGDNNDSASTWTRVKTSTNTNLTNVVAMRGTYNAMMALTSTGELYTWGTATYLGNNTVASNNRYATKMVLPTGVTAKMIGMTYNRTTGDSWEGWTPVSTQGNSYYVLGTNGNLYALGNNKLKQLGDYSADSRNSWIRVKSNNSNSYMSDIIWFSPNEHDYGGHAAVSALTKSGKLWSWGSNDGQMIGGGSNTGAKDPIFMGRGLGNNDNLIAVETGGHTTMIVRECSMRYGYIGHRVNGSMGDATDASVFESKFNFDTTAEINLCGAPTAPVVQGTLKMCEGFTIDLKEAIFDDVALDDDLEWFTNVAGTIPVDDPSAVGPGTYYAAYKNNTCPNKPTTKVVVSYFVKGEDGFQKCTNGLLITNPMIYQRMK</sequence>
<dbReference type="SUPFAM" id="SSF50985">
    <property type="entry name" value="RCC1/BLIP-II"/>
    <property type="match status" value="1"/>
</dbReference>
<dbReference type="STRING" id="1150112.SAMN04487893_101191"/>
<evidence type="ECO:0000313" key="2">
    <source>
        <dbReference type="Proteomes" id="UP000243887"/>
    </source>
</evidence>
<dbReference type="EMBL" id="FORU01000001">
    <property type="protein sequence ID" value="SFI80142.1"/>
    <property type="molecule type" value="Genomic_DNA"/>
</dbReference>
<dbReference type="Gene3D" id="2.130.10.30">
    <property type="entry name" value="Regulator of chromosome condensation 1/beta-lactamase-inhibitor protein II"/>
    <property type="match status" value="1"/>
</dbReference>
<accession>A0A1I3L5V0</accession>
<proteinExistence type="predicted"/>
<dbReference type="PANTHER" id="PTHR45982:SF1">
    <property type="entry name" value="REGULATOR OF CHROMOSOME CONDENSATION"/>
    <property type="match status" value="1"/>
</dbReference>
<protein>
    <recommendedName>
        <fullName evidence="3">Alpha-tubulin suppressor</fullName>
    </recommendedName>
</protein>
<dbReference type="InterPro" id="IPR051553">
    <property type="entry name" value="Ran_GTPase-activating"/>
</dbReference>
<name>A0A1I3L5V0_9FLAO</name>
<dbReference type="OrthoDB" id="2582440at2"/>
<dbReference type="RefSeq" id="WP_090677577.1">
    <property type="nucleotide sequence ID" value="NZ_FORU01000001.1"/>
</dbReference>
<dbReference type="AlphaFoldDB" id="A0A1I3L5V0"/>
<evidence type="ECO:0000313" key="1">
    <source>
        <dbReference type="EMBL" id="SFI80142.1"/>
    </source>
</evidence>
<evidence type="ECO:0008006" key="3">
    <source>
        <dbReference type="Google" id="ProtNLM"/>
    </source>
</evidence>
<dbReference type="InterPro" id="IPR000408">
    <property type="entry name" value="Reg_chr_condens"/>
</dbReference>
<dbReference type="PANTHER" id="PTHR45982">
    <property type="entry name" value="REGULATOR OF CHROMOSOME CONDENSATION"/>
    <property type="match status" value="1"/>
</dbReference>
<keyword evidence="2" id="KW-1185">Reference proteome</keyword>
<reference evidence="2" key="1">
    <citation type="submission" date="2016-10" db="EMBL/GenBank/DDBJ databases">
        <authorList>
            <person name="Varghese N."/>
            <person name="Submissions S."/>
        </authorList>
    </citation>
    <scope>NUCLEOTIDE SEQUENCE [LARGE SCALE GENOMIC DNA]</scope>
    <source>
        <strain evidence="2">DSM 26542</strain>
    </source>
</reference>